<name>A0AAV7TMB0_PLEWA</name>
<comment type="caution">
    <text evidence="2">The sequence shown here is derived from an EMBL/GenBank/DDBJ whole genome shotgun (WGS) entry which is preliminary data.</text>
</comment>
<keyword evidence="3" id="KW-1185">Reference proteome</keyword>
<protein>
    <submittedName>
        <fullName evidence="2">Uncharacterized protein</fullName>
    </submittedName>
</protein>
<dbReference type="AlphaFoldDB" id="A0AAV7TMB0"/>
<evidence type="ECO:0000256" key="1">
    <source>
        <dbReference type="SAM" id="MobiDB-lite"/>
    </source>
</evidence>
<reference evidence="2" key="1">
    <citation type="journal article" date="2022" name="bioRxiv">
        <title>Sequencing and chromosome-scale assembly of the giantPleurodeles waltlgenome.</title>
        <authorList>
            <person name="Brown T."/>
            <person name="Elewa A."/>
            <person name="Iarovenko S."/>
            <person name="Subramanian E."/>
            <person name="Araus A.J."/>
            <person name="Petzold A."/>
            <person name="Susuki M."/>
            <person name="Suzuki K.-i.T."/>
            <person name="Hayashi T."/>
            <person name="Toyoda A."/>
            <person name="Oliveira C."/>
            <person name="Osipova E."/>
            <person name="Leigh N.D."/>
            <person name="Simon A."/>
            <person name="Yun M.H."/>
        </authorList>
    </citation>
    <scope>NUCLEOTIDE SEQUENCE</scope>
    <source>
        <strain evidence="2">20211129_DDA</strain>
        <tissue evidence="2">Liver</tissue>
    </source>
</reference>
<dbReference type="Gene3D" id="3.30.250.20">
    <property type="entry name" value="L1 transposable element, C-terminal domain"/>
    <property type="match status" value="1"/>
</dbReference>
<proteinExistence type="predicted"/>
<dbReference type="InterPro" id="IPR042566">
    <property type="entry name" value="L1_C"/>
</dbReference>
<sequence>MVTRLLHYRKWDALLQRAQEAGSFVVENGRVNMFPDFTAAVQAKWLSCMEVKKVLRAEGIQYSLLLPLKLKIMLEGYTHSCQTTEKAWAWLESHTSGTDRPRFIRPQAPKRRRKRRPLRDREEGMTKPTPQQVDQKKRAALRATASLTESGHFSGEKGNTTDVPESDMFDLDSMVSTLEGAPHVMPQTATDLT</sequence>
<dbReference type="Proteomes" id="UP001066276">
    <property type="component" value="Chromosome 3_2"/>
</dbReference>
<evidence type="ECO:0000313" key="3">
    <source>
        <dbReference type="Proteomes" id="UP001066276"/>
    </source>
</evidence>
<feature type="region of interest" description="Disordered" evidence="1">
    <location>
        <begin position="97"/>
        <end position="167"/>
    </location>
</feature>
<feature type="compositionally biased region" description="Polar residues" evidence="1">
    <location>
        <begin position="145"/>
        <end position="163"/>
    </location>
</feature>
<feature type="compositionally biased region" description="Basic residues" evidence="1">
    <location>
        <begin position="108"/>
        <end position="118"/>
    </location>
</feature>
<gene>
    <name evidence="2" type="ORF">NDU88_002603</name>
</gene>
<dbReference type="EMBL" id="JANPWB010000006">
    <property type="protein sequence ID" value="KAJ1177344.1"/>
    <property type="molecule type" value="Genomic_DNA"/>
</dbReference>
<organism evidence="2 3">
    <name type="scientific">Pleurodeles waltl</name>
    <name type="common">Iberian ribbed newt</name>
    <dbReference type="NCBI Taxonomy" id="8319"/>
    <lineage>
        <taxon>Eukaryota</taxon>
        <taxon>Metazoa</taxon>
        <taxon>Chordata</taxon>
        <taxon>Craniata</taxon>
        <taxon>Vertebrata</taxon>
        <taxon>Euteleostomi</taxon>
        <taxon>Amphibia</taxon>
        <taxon>Batrachia</taxon>
        <taxon>Caudata</taxon>
        <taxon>Salamandroidea</taxon>
        <taxon>Salamandridae</taxon>
        <taxon>Pleurodelinae</taxon>
        <taxon>Pleurodeles</taxon>
    </lineage>
</organism>
<evidence type="ECO:0000313" key="2">
    <source>
        <dbReference type="EMBL" id="KAJ1177344.1"/>
    </source>
</evidence>
<accession>A0AAV7TMB0</accession>